<name>G0S7Y5_CHATD</name>
<dbReference type="GeneID" id="18257783"/>
<dbReference type="OrthoDB" id="301415at2759"/>
<dbReference type="InterPro" id="IPR036465">
    <property type="entry name" value="vWFA_dom_sf"/>
</dbReference>
<organism evidence="3">
    <name type="scientific">Chaetomium thermophilum (strain DSM 1495 / CBS 144.50 / IMI 039719)</name>
    <name type="common">Thermochaetoides thermophila</name>
    <dbReference type="NCBI Taxonomy" id="759272"/>
    <lineage>
        <taxon>Eukaryota</taxon>
        <taxon>Fungi</taxon>
        <taxon>Dikarya</taxon>
        <taxon>Ascomycota</taxon>
        <taxon>Pezizomycotina</taxon>
        <taxon>Sordariomycetes</taxon>
        <taxon>Sordariomycetidae</taxon>
        <taxon>Sordariales</taxon>
        <taxon>Chaetomiaceae</taxon>
        <taxon>Thermochaetoides</taxon>
    </lineage>
</organism>
<keyword evidence="1" id="KW-0732">Signal</keyword>
<evidence type="ECO:0008006" key="4">
    <source>
        <dbReference type="Google" id="ProtNLM"/>
    </source>
</evidence>
<dbReference type="Proteomes" id="UP000008066">
    <property type="component" value="Unassembled WGS sequence"/>
</dbReference>
<dbReference type="STRING" id="759272.G0S7Y5"/>
<reference evidence="2 3" key="1">
    <citation type="journal article" date="2011" name="Cell">
        <title>Insight into structure and assembly of the nuclear pore complex by utilizing the genome of a eukaryotic thermophile.</title>
        <authorList>
            <person name="Amlacher S."/>
            <person name="Sarges P."/>
            <person name="Flemming D."/>
            <person name="van Noort V."/>
            <person name="Kunze R."/>
            <person name="Devos D.P."/>
            <person name="Arumugam M."/>
            <person name="Bork P."/>
            <person name="Hurt E."/>
        </authorList>
    </citation>
    <scope>NUCLEOTIDE SEQUENCE [LARGE SCALE GENOMIC DNA]</scope>
    <source>
        <strain evidence="3">DSM 1495 / CBS 144.50 / IMI 039719</strain>
    </source>
</reference>
<keyword evidence="3" id="KW-1185">Reference proteome</keyword>
<protein>
    <recommendedName>
        <fullName evidence="4">VWFA domain-containing protein</fullName>
    </recommendedName>
</protein>
<dbReference type="EMBL" id="GL988041">
    <property type="protein sequence ID" value="EGS21872.1"/>
    <property type="molecule type" value="Genomic_DNA"/>
</dbReference>
<dbReference type="OMA" id="KCATIEA"/>
<feature type="signal peptide" evidence="1">
    <location>
        <begin position="1"/>
        <end position="20"/>
    </location>
</feature>
<sequence length="831" mass="90156">MQRSLTTLIFGLAITHAAFSQQITDAPKIESVSGCAAVVETTAICSTCLTAACVVPVTITAGCGTCPVNPATIYRSHDCSQGCDGLGCRTVYTVVTSQGKECAFGTINEPVLLGQHNEHEMITRLAFQCPKGRKSDGVCFEPRSLDQLAGYHLHVLGWAIPGAGFNGAVGAPDTLDPIPEGPEAHCDDADYLDIPGYPQTRAQATARLQVCIDHLRTRFHQALVAAARLLDDRKRIREDMVDISSPLFGDCTYAFPKLQGDTSGRAKCRTLEGLGRALHGVQDFYSHSNWVDSADPNLPIGVSNPPGLGIAVTAPFLDLRATGPIPAHQIPINLSTGCFALPDTYPGVGECEGRITHHTLSKDNGVIHLDGSFGEVWLGSPRSRISDNFRRAVEAAVQSSRDTWAALQDAIRDRYGAIRGNLMICALIRDNPIKDCRNRTVAIALDKSWGSGVNGAIQLERIFAQELNSRLAMHALDKVAVLEFDEAPRLVYPMGYPKFAIIGSSNPVGYRRIDNALDLAIAENINAQPETYADRGAVLLLCSRSKSRESSSNVLAQVKRAKDEGIRVHYACIDIQETTRQGIESNNMWDDCGLEMLRNALGTGGVVAIVTIPDIHTPSKLIDLIMNRGLTATDDVSSPDNMRLYSGIVLTDLVSPAIQEKVFEYPVSSGEQVTFTIRYVMASREYQSDACLTVEVRDKGFGTPVSAHTLCRGEPPWVLEYVVEKANNLVFIVQYDGSTGKGVDTFDNEGIYFVVGVDSNLFDKVEITSEIAMSSLGTAVAAELPRQQPAKPFLAGTTYGNLIGMTPRDRGNPFSIQDHMDQDLNCRMRCS</sequence>
<feature type="chain" id="PRO_5003408938" description="VWFA domain-containing protein" evidence="1">
    <location>
        <begin position="21"/>
        <end position="831"/>
    </location>
</feature>
<dbReference type="HOGENOM" id="CLU_348543_0_0_1"/>
<proteinExistence type="predicted"/>
<dbReference type="KEGG" id="cthr:CTHT_0037450"/>
<dbReference type="SUPFAM" id="SSF53300">
    <property type="entry name" value="vWA-like"/>
    <property type="match status" value="1"/>
</dbReference>
<dbReference type="AlphaFoldDB" id="G0S7Y5"/>
<accession>G0S7Y5</accession>
<evidence type="ECO:0000313" key="3">
    <source>
        <dbReference type="Proteomes" id="UP000008066"/>
    </source>
</evidence>
<evidence type="ECO:0000313" key="2">
    <source>
        <dbReference type="EMBL" id="EGS21872.1"/>
    </source>
</evidence>
<dbReference type="RefSeq" id="XP_006694168.1">
    <property type="nucleotide sequence ID" value="XM_006694105.1"/>
</dbReference>
<evidence type="ECO:0000256" key="1">
    <source>
        <dbReference type="SAM" id="SignalP"/>
    </source>
</evidence>
<gene>
    <name evidence="2" type="ORF">CTHT_0037450</name>
</gene>
<dbReference type="eggNOG" id="ENOG502S0GM">
    <property type="taxonomic scope" value="Eukaryota"/>
</dbReference>